<dbReference type="Proteomes" id="UP001206595">
    <property type="component" value="Unassembled WGS sequence"/>
</dbReference>
<feature type="transmembrane region" description="Helical" evidence="1">
    <location>
        <begin position="20"/>
        <end position="40"/>
    </location>
</feature>
<sequence length="151" mass="17142">MRWGVGFGKHIKVWVNLSVFSFLSFFLVSFFSLHCLLVYIQLYPSKLLLSPTMTTPNGAAEPSAVTRQRVPSYLLTGPPSPISISPPASPSVPEFNRRHSSGTQYSYRPCPICEEKLLVRIDGSLVHKWINSHFSSRHHEWLHTVVNLHEI</sequence>
<dbReference type="AlphaFoldDB" id="A0AAD5HBC5"/>
<organism evidence="2 3">
    <name type="scientific">Umbelopsis ramanniana AG</name>
    <dbReference type="NCBI Taxonomy" id="1314678"/>
    <lineage>
        <taxon>Eukaryota</taxon>
        <taxon>Fungi</taxon>
        <taxon>Fungi incertae sedis</taxon>
        <taxon>Mucoromycota</taxon>
        <taxon>Mucoromycotina</taxon>
        <taxon>Umbelopsidomycetes</taxon>
        <taxon>Umbelopsidales</taxon>
        <taxon>Umbelopsidaceae</taxon>
        <taxon>Umbelopsis</taxon>
    </lineage>
</organism>
<dbReference type="RefSeq" id="XP_051442851.1">
    <property type="nucleotide sequence ID" value="XM_051590538.1"/>
</dbReference>
<evidence type="ECO:0000313" key="2">
    <source>
        <dbReference type="EMBL" id="KAI8577847.1"/>
    </source>
</evidence>
<keyword evidence="3" id="KW-1185">Reference proteome</keyword>
<keyword evidence="1" id="KW-0812">Transmembrane</keyword>
<name>A0AAD5HBC5_UMBRA</name>
<evidence type="ECO:0000256" key="1">
    <source>
        <dbReference type="SAM" id="Phobius"/>
    </source>
</evidence>
<reference evidence="2" key="2">
    <citation type="journal article" date="2022" name="Proc. Natl. Acad. Sci. U.S.A.">
        <title>Diploid-dominant life cycles characterize the early evolution of Fungi.</title>
        <authorList>
            <person name="Amses K.R."/>
            <person name="Simmons D.R."/>
            <person name="Longcore J.E."/>
            <person name="Mondo S.J."/>
            <person name="Seto K."/>
            <person name="Jeronimo G.H."/>
            <person name="Bonds A.E."/>
            <person name="Quandt C.A."/>
            <person name="Davis W.J."/>
            <person name="Chang Y."/>
            <person name="Federici B.A."/>
            <person name="Kuo A."/>
            <person name="LaButti K."/>
            <person name="Pangilinan J."/>
            <person name="Andreopoulos W."/>
            <person name="Tritt A."/>
            <person name="Riley R."/>
            <person name="Hundley H."/>
            <person name="Johnson J."/>
            <person name="Lipzen A."/>
            <person name="Barry K."/>
            <person name="Lang B.F."/>
            <person name="Cuomo C.A."/>
            <person name="Buchler N.E."/>
            <person name="Grigoriev I.V."/>
            <person name="Spatafora J.W."/>
            <person name="Stajich J.E."/>
            <person name="James T.Y."/>
        </authorList>
    </citation>
    <scope>NUCLEOTIDE SEQUENCE</scope>
    <source>
        <strain evidence="2">AG</strain>
    </source>
</reference>
<keyword evidence="1" id="KW-0472">Membrane</keyword>
<proteinExistence type="predicted"/>
<dbReference type="EMBL" id="MU620936">
    <property type="protein sequence ID" value="KAI8577847.1"/>
    <property type="molecule type" value="Genomic_DNA"/>
</dbReference>
<keyword evidence="1" id="KW-1133">Transmembrane helix</keyword>
<evidence type="ECO:0000313" key="3">
    <source>
        <dbReference type="Proteomes" id="UP001206595"/>
    </source>
</evidence>
<reference evidence="2" key="1">
    <citation type="submission" date="2021-06" db="EMBL/GenBank/DDBJ databases">
        <authorList>
            <consortium name="DOE Joint Genome Institute"/>
            <person name="Mondo S.J."/>
            <person name="Amses K.R."/>
            <person name="Simmons D.R."/>
            <person name="Longcore J.E."/>
            <person name="Seto K."/>
            <person name="Alves G.H."/>
            <person name="Bonds A.E."/>
            <person name="Quandt C.A."/>
            <person name="Davis W.J."/>
            <person name="Chang Y."/>
            <person name="Letcher P.M."/>
            <person name="Powell M.J."/>
            <person name="Kuo A."/>
            <person name="Labutti K."/>
            <person name="Pangilinan J."/>
            <person name="Andreopoulos W."/>
            <person name="Tritt A."/>
            <person name="Riley R."/>
            <person name="Hundley H."/>
            <person name="Johnson J."/>
            <person name="Lipzen A."/>
            <person name="Barry K."/>
            <person name="Berbee M.L."/>
            <person name="Buchler N.E."/>
            <person name="Grigoriev I.V."/>
            <person name="Spatafora J.W."/>
            <person name="Stajich J.E."/>
            <person name="James T.Y."/>
        </authorList>
    </citation>
    <scope>NUCLEOTIDE SEQUENCE</scope>
    <source>
        <strain evidence="2">AG</strain>
    </source>
</reference>
<accession>A0AAD5HBC5</accession>
<gene>
    <name evidence="2" type="ORF">K450DRAFT_250356</name>
</gene>
<protein>
    <submittedName>
        <fullName evidence="2">Uncharacterized protein</fullName>
    </submittedName>
</protein>
<dbReference type="GeneID" id="75915881"/>
<comment type="caution">
    <text evidence="2">The sequence shown here is derived from an EMBL/GenBank/DDBJ whole genome shotgun (WGS) entry which is preliminary data.</text>
</comment>